<feature type="region of interest" description="Disordered" evidence="1">
    <location>
        <begin position="546"/>
        <end position="654"/>
    </location>
</feature>
<feature type="compositionally biased region" description="Basic and acidic residues" evidence="1">
    <location>
        <begin position="598"/>
        <end position="608"/>
    </location>
</feature>
<dbReference type="AlphaFoldDB" id="A0A6L2JCD6"/>
<dbReference type="PANTHER" id="PTHR11439">
    <property type="entry name" value="GAG-POL-RELATED RETROTRANSPOSON"/>
    <property type="match status" value="1"/>
</dbReference>
<feature type="compositionally biased region" description="Low complexity" evidence="1">
    <location>
        <begin position="813"/>
        <end position="824"/>
    </location>
</feature>
<dbReference type="Pfam" id="PF07727">
    <property type="entry name" value="RVT_2"/>
    <property type="match status" value="1"/>
</dbReference>
<feature type="compositionally biased region" description="Low complexity" evidence="1">
    <location>
        <begin position="489"/>
        <end position="502"/>
    </location>
</feature>
<gene>
    <name evidence="3" type="ORF">Tci_006534</name>
</gene>
<feature type="compositionally biased region" description="Basic residues" evidence="1">
    <location>
        <begin position="479"/>
        <end position="488"/>
    </location>
</feature>
<proteinExistence type="predicted"/>
<dbReference type="EMBL" id="BKCJ010000589">
    <property type="protein sequence ID" value="GEU34556.1"/>
    <property type="molecule type" value="Genomic_DNA"/>
</dbReference>
<feature type="compositionally biased region" description="Basic and acidic residues" evidence="1">
    <location>
        <begin position="833"/>
        <end position="849"/>
    </location>
</feature>
<feature type="compositionally biased region" description="Acidic residues" evidence="1">
    <location>
        <begin position="628"/>
        <end position="654"/>
    </location>
</feature>
<protein>
    <submittedName>
        <fullName evidence="3">Retrovirus-related Pol polyprotein from transposon TNT 1-94</fullName>
    </submittedName>
</protein>
<dbReference type="PANTHER" id="PTHR11439:SF483">
    <property type="entry name" value="PEPTIDE SYNTHASE GLIP-LIKE, PUTATIVE (AFU_ORTHOLOGUE AFUA_3G12920)-RELATED"/>
    <property type="match status" value="1"/>
</dbReference>
<evidence type="ECO:0000259" key="2">
    <source>
        <dbReference type="Pfam" id="PF07727"/>
    </source>
</evidence>
<name>A0A6L2JCD6_TANCI</name>
<feature type="region of interest" description="Disordered" evidence="1">
    <location>
        <begin position="478"/>
        <end position="525"/>
    </location>
</feature>
<evidence type="ECO:0000313" key="3">
    <source>
        <dbReference type="EMBL" id="GEU34556.1"/>
    </source>
</evidence>
<evidence type="ECO:0000256" key="1">
    <source>
        <dbReference type="SAM" id="MobiDB-lite"/>
    </source>
</evidence>
<feature type="compositionally biased region" description="Basic and acidic residues" evidence="1">
    <location>
        <begin position="861"/>
        <end position="875"/>
    </location>
</feature>
<feature type="region of interest" description="Disordered" evidence="1">
    <location>
        <begin position="773"/>
        <end position="875"/>
    </location>
</feature>
<dbReference type="InterPro" id="IPR013103">
    <property type="entry name" value="RVT_2"/>
</dbReference>
<reference evidence="3" key="1">
    <citation type="journal article" date="2019" name="Sci. Rep.">
        <title>Draft genome of Tanacetum cinerariifolium, the natural source of mosquito coil.</title>
        <authorList>
            <person name="Yamashiro T."/>
            <person name="Shiraishi A."/>
            <person name="Satake H."/>
            <person name="Nakayama K."/>
        </authorList>
    </citation>
    <scope>NUCLEOTIDE SEQUENCE</scope>
</reference>
<feature type="domain" description="Reverse transcriptase Ty1/copia-type" evidence="2">
    <location>
        <begin position="48"/>
        <end position="111"/>
    </location>
</feature>
<organism evidence="3">
    <name type="scientific">Tanacetum cinerariifolium</name>
    <name type="common">Dalmatian daisy</name>
    <name type="synonym">Chrysanthemum cinerariifolium</name>
    <dbReference type="NCBI Taxonomy" id="118510"/>
    <lineage>
        <taxon>Eukaryota</taxon>
        <taxon>Viridiplantae</taxon>
        <taxon>Streptophyta</taxon>
        <taxon>Embryophyta</taxon>
        <taxon>Tracheophyta</taxon>
        <taxon>Spermatophyta</taxon>
        <taxon>Magnoliopsida</taxon>
        <taxon>eudicotyledons</taxon>
        <taxon>Gunneridae</taxon>
        <taxon>Pentapetalae</taxon>
        <taxon>asterids</taxon>
        <taxon>campanulids</taxon>
        <taxon>Asterales</taxon>
        <taxon>Asteraceae</taxon>
        <taxon>Asteroideae</taxon>
        <taxon>Anthemideae</taxon>
        <taxon>Anthemidinae</taxon>
        <taxon>Tanacetum</taxon>
    </lineage>
</organism>
<sequence length="1052" mass="121349">MVITLKWIYKVKLDELEGILKNKARKVARGYRQEEGIDFKESFTPVASQPDGFMDPDNLNHVYKLKKALYGLKQAPRAWYDMLSSFLISQDFSKGLVDPTLFIHRHGKELLLSKYALKSLKKDSFDSCDLVDTPMVEKSKQDEDKKEKPLIRYTIARPTKKHLHAVKKIFRYLRGTVNRGLWYSKDSSIALTAFVDADYAGCQDTHRSTSGSMQFLGDKLITALDLKKIPMYCDNQSAIALCYNNVQHSRIMDNTRAQQKALYDELVAPANRLKIRKSNLQLSSNLKSKESTLQVALDALKLTPFYNAFGISVDVPEIHMQEFWLIISRHHSLLRFKFNGKSHTVNVDNFKDMLKICPKLPGMYHNKTVDYVYLLWEDLVFQVENKNSKKNNDMYYPRFTKVIVDYFMAKDQEISRRNKMFWHYVRDDFMLTTVRVISKHQDTQVYGSILPQHLTNQAMLESEVYIAYRAYATGEKTLKPKSTKKKANSKSSPKTKPTQASKGNKIKTSAKGDKPVKMKQSATKSKGLMVLSEAALSEADQMKLATKRNKKEFHSTHASGSGEDNEENDEHDSEDDNDEHDNANDNDDEDDDQENVNDQEKEDEKEKANDDDEVSSDQKVSTPLDYEILNEEDNQEDDDKVTEREQEDEEDEELYGDLNLNLDRRDVKMTVAQLNYETEEMKDAVNVAVQLQSNKLIEEAQAENDKFLKQIDSNIKPIIKDQVKDQILIDKIKENKSMHRSDVQKNLYNALIESYNSDKDIFASYGDVVTLKRGRDDQDKDEEPFPGSNRGTKQRISGKEESSKEATQKESKSTSSSKGASRSQPQSSGKSAQVEEHGPRVDDLEEPFHQEFNTGNNDVSPVRELDWHNPEGRSYPHDLSKPLPLIQNAQGRQVIPFDHFINNDLEYLKEGSLSQKYTTSITKTKAANYGHVQWIEDKVPRSIWSLDDRLYKFREGDFKRLRHQDIKDMLLLLVQGKQTNLNLDERFKLNVALRMYTRRIIIQERVEDLLLAVKSYQKKINLSKPDSYRSDLKKIAPTLLTMISKELYMLET</sequence>
<feature type="compositionally biased region" description="Acidic residues" evidence="1">
    <location>
        <begin position="563"/>
        <end position="597"/>
    </location>
</feature>
<comment type="caution">
    <text evidence="3">The sequence shown here is derived from an EMBL/GenBank/DDBJ whole genome shotgun (WGS) entry which is preliminary data.</text>
</comment>
<accession>A0A6L2JCD6</accession>
<feature type="compositionally biased region" description="Basic and acidic residues" evidence="1">
    <location>
        <begin position="797"/>
        <end position="812"/>
    </location>
</feature>